<keyword evidence="1" id="KW-0175">Coiled coil</keyword>
<reference evidence="4 5" key="1">
    <citation type="submission" date="2020-03" db="EMBL/GenBank/DDBJ databases">
        <authorList>
            <person name="Zhu W."/>
        </authorList>
    </citation>
    <scope>NUCLEOTIDE SEQUENCE [LARGE SCALE GENOMIC DNA]</scope>
    <source>
        <strain evidence="4 5">323-1</strain>
    </source>
</reference>
<proteinExistence type="predicted"/>
<evidence type="ECO:0000313" key="4">
    <source>
        <dbReference type="EMBL" id="QIO06792.1"/>
    </source>
</evidence>
<keyword evidence="3" id="KW-0732">Signal</keyword>
<protein>
    <submittedName>
        <fullName evidence="4">Uncharacterized protein</fullName>
    </submittedName>
</protein>
<dbReference type="EMBL" id="CP049801">
    <property type="protein sequence ID" value="QIO06792.1"/>
    <property type="molecule type" value="Genomic_DNA"/>
</dbReference>
<feature type="compositionally biased region" description="Low complexity" evidence="2">
    <location>
        <begin position="32"/>
        <end position="42"/>
    </location>
</feature>
<name>A0A6G8RXW7_9GAMM</name>
<feature type="region of interest" description="Disordered" evidence="2">
    <location>
        <begin position="25"/>
        <end position="48"/>
    </location>
</feature>
<keyword evidence="5" id="KW-1185">Reference proteome</keyword>
<evidence type="ECO:0000256" key="1">
    <source>
        <dbReference type="SAM" id="Coils"/>
    </source>
</evidence>
<organism evidence="4 5">
    <name type="scientific">Acinetobacter shaoyimingii</name>
    <dbReference type="NCBI Taxonomy" id="2715164"/>
    <lineage>
        <taxon>Bacteria</taxon>
        <taxon>Pseudomonadati</taxon>
        <taxon>Pseudomonadota</taxon>
        <taxon>Gammaproteobacteria</taxon>
        <taxon>Moraxellales</taxon>
        <taxon>Moraxellaceae</taxon>
        <taxon>Acinetobacter</taxon>
    </lineage>
</organism>
<gene>
    <name evidence="4" type="ORF">G8E00_12995</name>
</gene>
<feature type="signal peptide" evidence="3">
    <location>
        <begin position="1"/>
        <end position="27"/>
    </location>
</feature>
<dbReference type="AlphaFoldDB" id="A0A6G8RXW7"/>
<evidence type="ECO:0000256" key="3">
    <source>
        <dbReference type="SAM" id="SignalP"/>
    </source>
</evidence>
<feature type="coiled-coil region" evidence="1">
    <location>
        <begin position="99"/>
        <end position="126"/>
    </location>
</feature>
<feature type="chain" id="PRO_5026219546" evidence="3">
    <location>
        <begin position="28"/>
        <end position="238"/>
    </location>
</feature>
<evidence type="ECO:0000256" key="2">
    <source>
        <dbReference type="SAM" id="MobiDB-lite"/>
    </source>
</evidence>
<dbReference type="Proteomes" id="UP000502297">
    <property type="component" value="Chromosome"/>
</dbReference>
<sequence length="238" mass="26858">MSKIITIIIAFMSFTLGYITSTFSSQAPSHSQPTNQNQQNPTAESGFLSQLGGEFDQVNSSNVVTLSQQNHNKILEILNNFPQSKINTYLEQAFPEQNLDGIRDKKQFAERLIEEMNQDKDESKTLSGKVFISSNQSISGASAPLNEVHEQQFIYAHFDTYGKVPPNTQVFVKWINQDTQEIVLFSPKYIVENSQQNWVSAVPAKGWKPGKYDVKFYQMTDSLTPIAQSSYTIQSVLK</sequence>
<accession>A0A6G8RXW7</accession>
<dbReference type="KEGG" id="asha:G8E00_12995"/>
<evidence type="ECO:0000313" key="5">
    <source>
        <dbReference type="Proteomes" id="UP000502297"/>
    </source>
</evidence>
<dbReference type="RefSeq" id="WP_166012048.1">
    <property type="nucleotide sequence ID" value="NZ_CP049801.1"/>
</dbReference>